<dbReference type="Pfam" id="PF13614">
    <property type="entry name" value="AAA_31"/>
    <property type="match status" value="1"/>
</dbReference>
<accession>A0A0S7WHR1</accession>
<dbReference type="PANTHER" id="PTHR13696:SF52">
    <property type="entry name" value="PARA FAMILY PROTEIN CT_582"/>
    <property type="match status" value="1"/>
</dbReference>
<evidence type="ECO:0000259" key="1">
    <source>
        <dbReference type="Pfam" id="PF13614"/>
    </source>
</evidence>
<dbReference type="InterPro" id="IPR027417">
    <property type="entry name" value="P-loop_NTPase"/>
</dbReference>
<feature type="domain" description="AAA" evidence="1">
    <location>
        <begin position="5"/>
        <end position="171"/>
    </location>
</feature>
<dbReference type="Proteomes" id="UP000051124">
    <property type="component" value="Unassembled WGS sequence"/>
</dbReference>
<dbReference type="InterPro" id="IPR025669">
    <property type="entry name" value="AAA_dom"/>
</dbReference>
<dbReference type="SUPFAM" id="SSF52540">
    <property type="entry name" value="P-loop containing nucleoside triphosphate hydrolases"/>
    <property type="match status" value="1"/>
</dbReference>
<comment type="caution">
    <text evidence="2">The sequence shown here is derived from an EMBL/GenBank/DDBJ whole genome shotgun (WGS) entry which is preliminary data.</text>
</comment>
<proteinExistence type="predicted"/>
<sequence length="249" mass="27683">MGEGMTILGIANQKGGTGKTTTAINLCGCLAKLGKSILLIDMDPEGHATCGLNYGDFQFSSGIHDVIARGNAIRDVRFNLLPHFDLLPSTPALRELDRGENERLGTALKDVKREYDFVVLDCPPNLGLLTRQALIASDWVVIAVEASFFALKGVANLLQTIDEIGLSHRQKILALLTMYDRRTRFAREILVDAHSFFKDRLLNTVIHRNVRLQEATSFGLPISEYNTRCRGYQDYMALAREVCELGSRL</sequence>
<dbReference type="CDD" id="cd02042">
    <property type="entry name" value="ParAB_family"/>
    <property type="match status" value="1"/>
</dbReference>
<dbReference type="PIRSF" id="PIRSF009320">
    <property type="entry name" value="Nuc_binding_HP_1000"/>
    <property type="match status" value="1"/>
</dbReference>
<dbReference type="AlphaFoldDB" id="A0A0S7WHR1"/>
<dbReference type="Gene3D" id="3.40.50.300">
    <property type="entry name" value="P-loop containing nucleotide triphosphate hydrolases"/>
    <property type="match status" value="1"/>
</dbReference>
<evidence type="ECO:0000313" key="2">
    <source>
        <dbReference type="EMBL" id="KPJ49665.1"/>
    </source>
</evidence>
<reference evidence="2 3" key="1">
    <citation type="journal article" date="2015" name="Microbiome">
        <title>Genomic resolution of linkages in carbon, nitrogen, and sulfur cycling among widespread estuary sediment bacteria.</title>
        <authorList>
            <person name="Baker B.J."/>
            <person name="Lazar C.S."/>
            <person name="Teske A.P."/>
            <person name="Dick G.J."/>
        </authorList>
    </citation>
    <scope>NUCLEOTIDE SEQUENCE [LARGE SCALE GENOMIC DNA]</scope>
    <source>
        <strain evidence="2">DG_26</strain>
    </source>
</reference>
<organism evidence="2 3">
    <name type="scientific">candidate division TA06 bacterium DG_26</name>
    <dbReference type="NCBI Taxonomy" id="1703771"/>
    <lineage>
        <taxon>Bacteria</taxon>
        <taxon>Bacteria division TA06</taxon>
    </lineage>
</organism>
<protein>
    <recommendedName>
        <fullName evidence="1">AAA domain-containing protein</fullName>
    </recommendedName>
</protein>
<evidence type="ECO:0000313" key="3">
    <source>
        <dbReference type="Proteomes" id="UP000051124"/>
    </source>
</evidence>
<dbReference type="FunFam" id="3.40.50.300:FF:000285">
    <property type="entry name" value="Sporulation initiation inhibitor Soj"/>
    <property type="match status" value="1"/>
</dbReference>
<gene>
    <name evidence="2" type="ORF">AMJ40_05030</name>
</gene>
<dbReference type="InterPro" id="IPR050678">
    <property type="entry name" value="DNA_Partitioning_ATPase"/>
</dbReference>
<dbReference type="PANTHER" id="PTHR13696">
    <property type="entry name" value="P-LOOP CONTAINING NUCLEOSIDE TRIPHOSPHATE HYDROLASE"/>
    <property type="match status" value="1"/>
</dbReference>
<dbReference type="EMBL" id="LIZT01000048">
    <property type="protein sequence ID" value="KPJ49665.1"/>
    <property type="molecule type" value="Genomic_DNA"/>
</dbReference>
<name>A0A0S7WHR1_UNCT6</name>